<evidence type="ECO:0000313" key="9">
    <source>
        <dbReference type="EMBL" id="PWG64532.1"/>
    </source>
</evidence>
<dbReference type="Pfam" id="PF06808">
    <property type="entry name" value="DctM"/>
    <property type="match status" value="1"/>
</dbReference>
<dbReference type="InterPro" id="IPR010656">
    <property type="entry name" value="DctM"/>
</dbReference>
<keyword evidence="5 7" id="KW-1133">Transmembrane helix</keyword>
<evidence type="ECO:0000256" key="4">
    <source>
        <dbReference type="ARBA" id="ARBA00022692"/>
    </source>
</evidence>
<keyword evidence="4 7" id="KW-0812">Transmembrane</keyword>
<dbReference type="PANTHER" id="PTHR33362:SF5">
    <property type="entry name" value="C4-DICARBOXYLATE TRAP TRANSPORTER LARGE PERMEASE PROTEIN DCTM"/>
    <property type="match status" value="1"/>
</dbReference>
<comment type="caution">
    <text evidence="9">The sequence shown here is derived from an EMBL/GenBank/DDBJ whole genome shotgun (WGS) entry which is preliminary data.</text>
</comment>
<dbReference type="GO" id="GO:0005886">
    <property type="term" value="C:plasma membrane"/>
    <property type="evidence" value="ECO:0007669"/>
    <property type="project" value="UniProtKB-SubCell"/>
</dbReference>
<evidence type="ECO:0000256" key="7">
    <source>
        <dbReference type="RuleBase" id="RU369079"/>
    </source>
</evidence>
<dbReference type="PANTHER" id="PTHR33362">
    <property type="entry name" value="SIALIC ACID TRAP TRANSPORTER PERMEASE PROTEIN SIAT-RELATED"/>
    <property type="match status" value="1"/>
</dbReference>
<comment type="function">
    <text evidence="7">Part of the tripartite ATP-independent periplasmic (TRAP) transport system.</text>
</comment>
<keyword evidence="7" id="KW-0813">Transport</keyword>
<evidence type="ECO:0000256" key="6">
    <source>
        <dbReference type="ARBA" id="ARBA00023136"/>
    </source>
</evidence>
<dbReference type="Proteomes" id="UP000245474">
    <property type="component" value="Unassembled WGS sequence"/>
</dbReference>
<dbReference type="PIRSF" id="PIRSF006066">
    <property type="entry name" value="HI0050"/>
    <property type="match status" value="1"/>
</dbReference>
<organism evidence="9 10">
    <name type="scientific">Sediminicurvatus halobius</name>
    <dbReference type="NCBI Taxonomy" id="2182432"/>
    <lineage>
        <taxon>Bacteria</taxon>
        <taxon>Pseudomonadati</taxon>
        <taxon>Pseudomonadota</taxon>
        <taxon>Gammaproteobacteria</taxon>
        <taxon>Chromatiales</taxon>
        <taxon>Ectothiorhodospiraceae</taxon>
        <taxon>Sediminicurvatus</taxon>
    </lineage>
</organism>
<feature type="transmembrane region" description="Helical" evidence="7">
    <location>
        <begin position="327"/>
        <end position="358"/>
    </location>
</feature>
<feature type="transmembrane region" description="Helical" evidence="7">
    <location>
        <begin position="15"/>
        <end position="48"/>
    </location>
</feature>
<dbReference type="OrthoDB" id="9796052at2"/>
<comment type="subcellular location">
    <subcellularLocation>
        <location evidence="1 7">Cell inner membrane</location>
        <topology evidence="1 7">Multi-pass membrane protein</topology>
    </subcellularLocation>
</comment>
<evidence type="ECO:0000259" key="8">
    <source>
        <dbReference type="Pfam" id="PF06808"/>
    </source>
</evidence>
<keyword evidence="6 7" id="KW-0472">Membrane</keyword>
<keyword evidence="3 7" id="KW-0997">Cell inner membrane</keyword>
<feature type="transmembrane region" description="Helical" evidence="7">
    <location>
        <begin position="255"/>
        <end position="276"/>
    </location>
</feature>
<dbReference type="GO" id="GO:0022857">
    <property type="term" value="F:transmembrane transporter activity"/>
    <property type="evidence" value="ECO:0007669"/>
    <property type="project" value="UniProtKB-UniRule"/>
</dbReference>
<feature type="transmembrane region" description="Helical" evidence="7">
    <location>
        <begin position="153"/>
        <end position="179"/>
    </location>
</feature>
<feature type="transmembrane region" description="Helical" evidence="7">
    <location>
        <begin position="60"/>
        <end position="84"/>
    </location>
</feature>
<evidence type="ECO:0000256" key="5">
    <source>
        <dbReference type="ARBA" id="ARBA00022989"/>
    </source>
</evidence>
<feature type="transmembrane region" description="Helical" evidence="7">
    <location>
        <begin position="370"/>
        <end position="398"/>
    </location>
</feature>
<dbReference type="AlphaFoldDB" id="A0A2U2N633"/>
<evidence type="ECO:0000313" key="10">
    <source>
        <dbReference type="Proteomes" id="UP000245474"/>
    </source>
</evidence>
<accession>A0A2U2N633</accession>
<gene>
    <name evidence="9" type="ORF">DEM34_04180</name>
</gene>
<dbReference type="EMBL" id="QFFI01000005">
    <property type="protein sequence ID" value="PWG64532.1"/>
    <property type="molecule type" value="Genomic_DNA"/>
</dbReference>
<feature type="transmembrane region" description="Helical" evidence="7">
    <location>
        <begin position="410"/>
        <end position="433"/>
    </location>
</feature>
<proteinExistence type="inferred from homology"/>
<protein>
    <recommendedName>
        <fullName evidence="7">TRAP transporter large permease protein</fullName>
    </recommendedName>
</protein>
<dbReference type="InterPro" id="IPR004681">
    <property type="entry name" value="TRAP_DctM"/>
</dbReference>
<feature type="transmembrane region" description="Helical" evidence="7">
    <location>
        <begin position="185"/>
        <end position="206"/>
    </location>
</feature>
<comment type="subunit">
    <text evidence="7">The complex comprises the extracytoplasmic solute receptor protein and the two transmembrane proteins.</text>
</comment>
<keyword evidence="2" id="KW-1003">Cell membrane</keyword>
<dbReference type="RefSeq" id="WP_109676580.1">
    <property type="nucleotide sequence ID" value="NZ_CP086615.1"/>
</dbReference>
<feature type="transmembrane region" description="Helical" evidence="7">
    <location>
        <begin position="110"/>
        <end position="132"/>
    </location>
</feature>
<evidence type="ECO:0000256" key="2">
    <source>
        <dbReference type="ARBA" id="ARBA00022475"/>
    </source>
</evidence>
<reference evidence="9 10" key="1">
    <citation type="submission" date="2018-05" db="EMBL/GenBank/DDBJ databases">
        <title>Spiribacter halobius sp. nov., a moderately halophilic bacterium isolated from marine solar saltern.</title>
        <authorList>
            <person name="Zheng W.-S."/>
            <person name="Lu D.-C."/>
            <person name="Du Z.-J."/>
        </authorList>
    </citation>
    <scope>NUCLEOTIDE SEQUENCE [LARGE SCALE GENOMIC DNA]</scope>
    <source>
        <strain evidence="9 10">E85</strain>
    </source>
</reference>
<keyword evidence="10" id="KW-1185">Reference proteome</keyword>
<evidence type="ECO:0000256" key="3">
    <source>
        <dbReference type="ARBA" id="ARBA00022519"/>
    </source>
</evidence>
<feature type="transmembrane region" description="Helical" evidence="7">
    <location>
        <begin position="288"/>
        <end position="307"/>
    </location>
</feature>
<name>A0A2U2N633_9GAMM</name>
<evidence type="ECO:0000256" key="1">
    <source>
        <dbReference type="ARBA" id="ARBA00004429"/>
    </source>
</evidence>
<dbReference type="NCBIfam" id="TIGR00786">
    <property type="entry name" value="dctM"/>
    <property type="match status" value="1"/>
</dbReference>
<sequence length="436" mass="45058">MDVANSVSVGLGLGWAFYLPLAALVGLLVLGVPIWVSIGLGTVGMLYFGDGLPLSLFGEALFDGISAFALLAIPMFVLTGDLLVRTGLSDRLLDLAEATVGPIRTGMGTATVLGCGFFACVSGSDAAGAAAVGRMTVHRLVEVGYPRPAAAALVAAGACTGILIPPSIAYIIIGLVLGISVSTLFLAALVPGVLILISIMITNAVLNRIHGYERADKRFALGHWLRTVWAARYALMVPVVILGGIYSGIFTPTEAAAVAVMTTASVGFMQGTLSLADVPKTLESSARINGVIVPIIALSLPLAQTLSSLDIPEYFVSAVVETTENPYLVALLIIGILVAAGCVMEATPNIVILSPLLLPLAESIGMHEIHFAVVMITALGVGFITPPLGLNLFVLAGISGESIFRIAARAVPFVLVMLAVVILLAFVPALSMWSVS</sequence>
<comment type="similarity">
    <text evidence="7">Belongs to the TRAP transporter large permease family.</text>
</comment>
<feature type="transmembrane region" description="Helical" evidence="7">
    <location>
        <begin position="227"/>
        <end position="249"/>
    </location>
</feature>
<feature type="domain" description="TRAP C4-dicarboxylate transport system permease DctM subunit" evidence="8">
    <location>
        <begin position="22"/>
        <end position="430"/>
    </location>
</feature>